<dbReference type="RefSeq" id="WP_378050399.1">
    <property type="nucleotide sequence ID" value="NZ_JBHSXE010000002.1"/>
</dbReference>
<gene>
    <name evidence="3" type="ORF">ACFQKB_27270</name>
</gene>
<organism evidence="3 4">
    <name type="scientific">Actinomadura yumaensis</name>
    <dbReference type="NCBI Taxonomy" id="111807"/>
    <lineage>
        <taxon>Bacteria</taxon>
        <taxon>Bacillati</taxon>
        <taxon>Actinomycetota</taxon>
        <taxon>Actinomycetes</taxon>
        <taxon>Streptosporangiales</taxon>
        <taxon>Thermomonosporaceae</taxon>
        <taxon>Actinomadura</taxon>
    </lineage>
</organism>
<comment type="caution">
    <text evidence="3">The sequence shown here is derived from an EMBL/GenBank/DDBJ whole genome shotgun (WGS) entry which is preliminary data.</text>
</comment>
<evidence type="ECO:0000313" key="4">
    <source>
        <dbReference type="Proteomes" id="UP001596380"/>
    </source>
</evidence>
<feature type="region of interest" description="Disordered" evidence="1">
    <location>
        <begin position="20"/>
        <end position="41"/>
    </location>
</feature>
<proteinExistence type="predicted"/>
<sequence>MRSILAAVCAAVVLTAAAGCGSDSDEPAKGTPANPATKLHDGQELYVTHVKVDGRDRPIPCVVYSGSRQGGLSCDWNPS</sequence>
<dbReference type="EMBL" id="JBHSXS010000019">
    <property type="protein sequence ID" value="MFC6883488.1"/>
    <property type="molecule type" value="Genomic_DNA"/>
</dbReference>
<dbReference type="PROSITE" id="PS51257">
    <property type="entry name" value="PROKAR_LIPOPROTEIN"/>
    <property type="match status" value="1"/>
</dbReference>
<keyword evidence="4" id="KW-1185">Reference proteome</keyword>
<evidence type="ECO:0000256" key="1">
    <source>
        <dbReference type="SAM" id="MobiDB-lite"/>
    </source>
</evidence>
<dbReference type="Proteomes" id="UP001596380">
    <property type="component" value="Unassembled WGS sequence"/>
</dbReference>
<evidence type="ECO:0000256" key="2">
    <source>
        <dbReference type="SAM" id="SignalP"/>
    </source>
</evidence>
<protein>
    <recommendedName>
        <fullName evidence="5">Lipoprotein</fullName>
    </recommendedName>
</protein>
<name>A0ABW2CNV6_9ACTN</name>
<feature type="signal peptide" evidence="2">
    <location>
        <begin position="1"/>
        <end position="18"/>
    </location>
</feature>
<evidence type="ECO:0008006" key="5">
    <source>
        <dbReference type="Google" id="ProtNLM"/>
    </source>
</evidence>
<accession>A0ABW2CNV6</accession>
<feature type="chain" id="PRO_5045653948" description="Lipoprotein" evidence="2">
    <location>
        <begin position="19"/>
        <end position="79"/>
    </location>
</feature>
<evidence type="ECO:0000313" key="3">
    <source>
        <dbReference type="EMBL" id="MFC6883488.1"/>
    </source>
</evidence>
<reference evidence="4" key="1">
    <citation type="journal article" date="2019" name="Int. J. Syst. Evol. Microbiol.">
        <title>The Global Catalogue of Microorganisms (GCM) 10K type strain sequencing project: providing services to taxonomists for standard genome sequencing and annotation.</title>
        <authorList>
            <consortium name="The Broad Institute Genomics Platform"/>
            <consortium name="The Broad Institute Genome Sequencing Center for Infectious Disease"/>
            <person name="Wu L."/>
            <person name="Ma J."/>
        </authorList>
    </citation>
    <scope>NUCLEOTIDE SEQUENCE [LARGE SCALE GENOMIC DNA]</scope>
    <source>
        <strain evidence="4">JCM 3369</strain>
    </source>
</reference>
<keyword evidence="2" id="KW-0732">Signal</keyword>